<dbReference type="Proteomes" id="UP000315901">
    <property type="component" value="Unassembled WGS sequence"/>
</dbReference>
<keyword evidence="5 11" id="KW-0328">Glycosyltransferase</keyword>
<evidence type="ECO:0000313" key="13">
    <source>
        <dbReference type="Proteomes" id="UP000315901"/>
    </source>
</evidence>
<dbReference type="PROSITE" id="PS00102">
    <property type="entry name" value="PHOSPHORYLASE"/>
    <property type="match status" value="1"/>
</dbReference>
<feature type="modified residue" description="N6-(pyridoxal phosphate)lysine" evidence="10">
    <location>
        <position position="712"/>
    </location>
</feature>
<dbReference type="NCBIfam" id="TIGR02093">
    <property type="entry name" value="P_ylase"/>
    <property type="match status" value="1"/>
</dbReference>
<evidence type="ECO:0000256" key="3">
    <source>
        <dbReference type="ARBA" id="ARBA00006047"/>
    </source>
</evidence>
<evidence type="ECO:0000256" key="2">
    <source>
        <dbReference type="ARBA" id="ARBA00001933"/>
    </source>
</evidence>
<protein>
    <recommendedName>
        <fullName evidence="11">Alpha-1,4 glucan phosphorylase</fullName>
        <ecNumber evidence="11">2.4.1.1</ecNumber>
    </recommendedName>
</protein>
<gene>
    <name evidence="12" type="ORF">FJM67_13760</name>
</gene>
<dbReference type="PIRSF" id="PIRSF000460">
    <property type="entry name" value="Pprylas_GlgP"/>
    <property type="match status" value="1"/>
</dbReference>
<evidence type="ECO:0000256" key="7">
    <source>
        <dbReference type="ARBA" id="ARBA00022898"/>
    </source>
</evidence>
<keyword evidence="6 11" id="KW-0808">Transferase</keyword>
<dbReference type="InterPro" id="IPR011833">
    <property type="entry name" value="Glycg_phsphrylas"/>
</dbReference>
<name>A0A501WF31_9GAMM</name>
<proteinExistence type="inferred from homology"/>
<evidence type="ECO:0000313" key="12">
    <source>
        <dbReference type="EMBL" id="TPE48028.1"/>
    </source>
</evidence>
<sequence>MRLSEKNVCLSPAPNLSNPVTVLQSCWQQRISRRKPIVSKTNKSSFKSKALKVNHSSCDSISDDLKRHFELTLGRDEVDASHYYLYNALALTLRDHQIRGWRETRNRYRDMDQKRVAYLSLEFLMGRAINNAILNLDLDAETRAALQDYAVSLESLVDEEMDAGLGNGGLGRLAACFLDSCASLALPVTGYGIRYEYGMFHQRIEEGYQVEAPDNWLRKGNPWEIESPENTFRVKFYGRTNYYTDETGQMRASWLDTSDVMAVPYDMPVPGYRNDTVNTLRLWKSEATDEFNLDEFNAGSYVDAVAAKNLAEQITMVLYPNDSSENGKQLRLRQQYFLSSASLQDILQHWVRHKGEKFTSFAEKNVFQLNDTHPTIAVAELMRLLMDDHGLQWDEAWSITTNTMAYTNHTLLPEALETWSVRMFASMLPRLLDIIYEINARFLAEVSSRYPDDNERLRRMSIIDEEGEPRIRMAYLAIIGSFSVNGVAALHTDLLKVGLFADFYEFWPEKFNNKTNGVTPRRWLHHSNPGLRDLISSKIGEEWVTNLDQLALLKPFATDKEFQKQWHNVKLDNKRRLAELVKATTSVSFDTTMLFDVQVKRIHEYKRQLLNVLHVIHLYDRICRGDTSGMVPRAVLIGGKAAPGYAMAKTIIKLVNSVAEVVNSNPKCEKWLKVAFIPDYKVSFMEVIAPAADLSEQISTAGKEASGTGNMKFMMNGACTIGTLDGANIEIREAVGAENFFLFGLDSTQVEEARLSYDPNALIDADSDFKRVMNLIESGHFNQSEPGIFDSVSASIRSRYDAWMTAADFRGFVNTQKSVAETYKARERWLEMSILNTSCSGRFSSDRTIRNYNDEIWKVQ</sequence>
<comment type="function">
    <text evidence="9">Phosphorylase is an important allosteric enzyme in carbohydrate metabolism. Enzymes from different sources differ in their regulatory mechanisms and in their natural substrates. However, all known phosphorylases share catalytic and structural properties.</text>
</comment>
<dbReference type="PROSITE" id="PS51257">
    <property type="entry name" value="PROKAR_LIPOPROTEIN"/>
    <property type="match status" value="1"/>
</dbReference>
<dbReference type="EC" id="2.4.1.1" evidence="11"/>
<comment type="function">
    <text evidence="11">Allosteric enzyme that catalyzes the rate-limiting step in glycogen catabolism, the phosphorolytic cleavage of glycogen to produce glucose-1-phosphate, and plays a central role in maintaining cellular and organismal glucose homeostasis.</text>
</comment>
<comment type="cofactor">
    <cofactor evidence="2 11">
        <name>pyridoxal 5'-phosphate</name>
        <dbReference type="ChEBI" id="CHEBI:597326"/>
    </cofactor>
</comment>
<reference evidence="12 13" key="1">
    <citation type="submission" date="2019-06" db="EMBL/GenBank/DDBJ databases">
        <title>A novel bacterium of genus Marinomonas, isolated from coastal sand.</title>
        <authorList>
            <person name="Huang H."/>
            <person name="Mo K."/>
            <person name="Hu Y."/>
        </authorList>
    </citation>
    <scope>NUCLEOTIDE SEQUENCE [LARGE SCALE GENOMIC DNA]</scope>
    <source>
        <strain evidence="12 13">HB171799</strain>
    </source>
</reference>
<dbReference type="OrthoDB" id="7229284at2"/>
<dbReference type="GO" id="GO:0030170">
    <property type="term" value="F:pyridoxal phosphate binding"/>
    <property type="evidence" value="ECO:0007669"/>
    <property type="project" value="InterPro"/>
</dbReference>
<dbReference type="EMBL" id="VFRR01000037">
    <property type="protein sequence ID" value="TPE48028.1"/>
    <property type="molecule type" value="Genomic_DNA"/>
</dbReference>
<evidence type="ECO:0000256" key="1">
    <source>
        <dbReference type="ARBA" id="ARBA00001275"/>
    </source>
</evidence>
<dbReference type="GO" id="GO:0005980">
    <property type="term" value="P:glycogen catabolic process"/>
    <property type="evidence" value="ECO:0007669"/>
    <property type="project" value="TreeGrafter"/>
</dbReference>
<organism evidence="12 13">
    <name type="scientific">Maribrevibacterium harenarium</name>
    <dbReference type="NCBI Taxonomy" id="2589817"/>
    <lineage>
        <taxon>Bacteria</taxon>
        <taxon>Pseudomonadati</taxon>
        <taxon>Pseudomonadota</taxon>
        <taxon>Gammaproteobacteria</taxon>
        <taxon>Oceanospirillales</taxon>
        <taxon>Oceanospirillaceae</taxon>
        <taxon>Maribrevibacterium</taxon>
    </lineage>
</organism>
<dbReference type="CDD" id="cd04300">
    <property type="entry name" value="GT35_Glycogen_Phosphorylase"/>
    <property type="match status" value="1"/>
</dbReference>
<dbReference type="FunFam" id="3.40.50.2000:FF:000003">
    <property type="entry name" value="Alpha-1,4 glucan phosphorylase"/>
    <property type="match status" value="1"/>
</dbReference>
<evidence type="ECO:0000256" key="9">
    <source>
        <dbReference type="ARBA" id="ARBA00025174"/>
    </source>
</evidence>
<evidence type="ECO:0000256" key="11">
    <source>
        <dbReference type="RuleBase" id="RU000587"/>
    </source>
</evidence>
<dbReference type="Gene3D" id="3.40.50.2000">
    <property type="entry name" value="Glycogen Phosphorylase B"/>
    <property type="match status" value="2"/>
</dbReference>
<dbReference type="PANTHER" id="PTHR11468">
    <property type="entry name" value="GLYCOGEN PHOSPHORYLASE"/>
    <property type="match status" value="1"/>
</dbReference>
<evidence type="ECO:0000256" key="6">
    <source>
        <dbReference type="ARBA" id="ARBA00022679"/>
    </source>
</evidence>
<dbReference type="GO" id="GO:0005737">
    <property type="term" value="C:cytoplasm"/>
    <property type="evidence" value="ECO:0007669"/>
    <property type="project" value="TreeGrafter"/>
</dbReference>
<comment type="similarity">
    <text evidence="3 11">Belongs to the glycogen phosphorylase family.</text>
</comment>
<dbReference type="FunFam" id="3.40.50.2000:FF:000002">
    <property type="entry name" value="Alpha-1,4 glucan phosphorylase"/>
    <property type="match status" value="1"/>
</dbReference>
<dbReference type="InterPro" id="IPR035090">
    <property type="entry name" value="Pyridoxal_P_attach_site"/>
</dbReference>
<comment type="caution">
    <text evidence="12">The sequence shown here is derived from an EMBL/GenBank/DDBJ whole genome shotgun (WGS) entry which is preliminary data.</text>
</comment>
<comment type="catalytic activity">
    <reaction evidence="1 11">
        <text>[(1-&gt;4)-alpha-D-glucosyl](n) + phosphate = [(1-&gt;4)-alpha-D-glucosyl](n-1) + alpha-D-glucose 1-phosphate</text>
        <dbReference type="Rhea" id="RHEA:41732"/>
        <dbReference type="Rhea" id="RHEA-COMP:9584"/>
        <dbReference type="Rhea" id="RHEA-COMP:9586"/>
        <dbReference type="ChEBI" id="CHEBI:15444"/>
        <dbReference type="ChEBI" id="CHEBI:43474"/>
        <dbReference type="ChEBI" id="CHEBI:58601"/>
        <dbReference type="EC" id="2.4.1.1"/>
    </reaction>
</comment>
<evidence type="ECO:0000256" key="5">
    <source>
        <dbReference type="ARBA" id="ARBA00022676"/>
    </source>
</evidence>
<evidence type="ECO:0000256" key="4">
    <source>
        <dbReference type="ARBA" id="ARBA00022533"/>
    </source>
</evidence>
<dbReference type="PANTHER" id="PTHR11468:SF3">
    <property type="entry name" value="GLYCOGEN PHOSPHORYLASE, LIVER FORM"/>
    <property type="match status" value="1"/>
</dbReference>
<dbReference type="AlphaFoldDB" id="A0A501WF31"/>
<accession>A0A501WF31</accession>
<keyword evidence="13" id="KW-1185">Reference proteome</keyword>
<evidence type="ECO:0000256" key="8">
    <source>
        <dbReference type="ARBA" id="ARBA00023277"/>
    </source>
</evidence>
<dbReference type="Pfam" id="PF00343">
    <property type="entry name" value="Phosphorylase"/>
    <property type="match status" value="1"/>
</dbReference>
<keyword evidence="4" id="KW-0021">Allosteric enzyme</keyword>
<dbReference type="InterPro" id="IPR000811">
    <property type="entry name" value="Glyco_trans_35"/>
</dbReference>
<dbReference type="SUPFAM" id="SSF53756">
    <property type="entry name" value="UDP-Glycosyltransferase/glycogen phosphorylase"/>
    <property type="match status" value="1"/>
</dbReference>
<evidence type="ECO:0000256" key="10">
    <source>
        <dbReference type="PIRSR" id="PIRSR000460-1"/>
    </source>
</evidence>
<keyword evidence="7 10" id="KW-0663">Pyridoxal phosphate</keyword>
<keyword evidence="8 11" id="KW-0119">Carbohydrate metabolism</keyword>
<dbReference type="GO" id="GO:0008184">
    <property type="term" value="F:glycogen phosphorylase activity"/>
    <property type="evidence" value="ECO:0007669"/>
    <property type="project" value="InterPro"/>
</dbReference>